<protein>
    <submittedName>
        <fullName evidence="1">6-bladed beta-propeller</fullName>
    </submittedName>
</protein>
<dbReference type="EMBL" id="JAALLS010000002">
    <property type="protein sequence ID" value="NGP87292.1"/>
    <property type="molecule type" value="Genomic_DNA"/>
</dbReference>
<proteinExistence type="predicted"/>
<dbReference type="Proteomes" id="UP000479132">
    <property type="component" value="Unassembled WGS sequence"/>
</dbReference>
<dbReference type="Gene3D" id="2.120.10.30">
    <property type="entry name" value="TolB, C-terminal domain"/>
    <property type="match status" value="1"/>
</dbReference>
<dbReference type="RefSeq" id="WP_165265901.1">
    <property type="nucleotide sequence ID" value="NZ_JAALLS010000002.1"/>
</dbReference>
<keyword evidence="2" id="KW-1185">Reference proteome</keyword>
<name>A0A6M1TAB9_9BACT</name>
<dbReference type="AlphaFoldDB" id="A0A6M1TAB9"/>
<organism evidence="1 2">
    <name type="scientific">Fodinibius halophilus</name>
    <dbReference type="NCBI Taxonomy" id="1736908"/>
    <lineage>
        <taxon>Bacteria</taxon>
        <taxon>Pseudomonadati</taxon>
        <taxon>Balneolota</taxon>
        <taxon>Balneolia</taxon>
        <taxon>Balneolales</taxon>
        <taxon>Balneolaceae</taxon>
        <taxon>Fodinibius</taxon>
    </lineage>
</organism>
<evidence type="ECO:0000313" key="2">
    <source>
        <dbReference type="Proteomes" id="UP000479132"/>
    </source>
</evidence>
<dbReference type="SUPFAM" id="SSF63829">
    <property type="entry name" value="Calcium-dependent phosphotriesterase"/>
    <property type="match status" value="1"/>
</dbReference>
<comment type="caution">
    <text evidence="1">The sequence shown here is derived from an EMBL/GenBank/DDBJ whole genome shotgun (WGS) entry which is preliminary data.</text>
</comment>
<evidence type="ECO:0000313" key="1">
    <source>
        <dbReference type="EMBL" id="NGP87292.1"/>
    </source>
</evidence>
<dbReference type="InterPro" id="IPR011042">
    <property type="entry name" value="6-blade_b-propeller_TolB-like"/>
</dbReference>
<sequence length="381" mass="43478">MKRYRVCACLVAVLYLASCNPGEDYKDRFIDVSFEQVVQFGKTDSLTNSTLHAVSGVESADNGNIYVADAAESVIKVYSSNGDYLKSFGEKGRGPGEFNTIRNIELADSTIYVWDQPLQRLSVFNVDGKLLKTHSIKGVASTIKIIPFMDSFLLLYPEGRTDPSNIADVTLAHFYKADLSAKKSSFLKISDLNIGNKGISSFLFSITGSVLKKNNDSLMFVPSIYSGTFYRFKKQRGKWKKAEELKGIWSKTAFSQVEEDSDRKPDLSLSSIYYDDKLNYIIHSMSRGLFYYKNYYFHFTFSDFDKTRKFGVEIYNQKFEPLDYAPIKSIPITNKENNLIQWHVDDVDEEGNFYIRERYSGGSRIRVIQVSHEDLERLSPS</sequence>
<accession>A0A6M1TAB9</accession>
<reference evidence="1 2" key="1">
    <citation type="submission" date="2020-02" db="EMBL/GenBank/DDBJ databases">
        <title>Aliifodinibius halophilus 2W32, complete genome.</title>
        <authorList>
            <person name="Li Y."/>
            <person name="Wu S."/>
        </authorList>
    </citation>
    <scope>NUCLEOTIDE SEQUENCE [LARGE SCALE GENOMIC DNA]</scope>
    <source>
        <strain evidence="1 2">2W32</strain>
    </source>
</reference>
<gene>
    <name evidence="1" type="ORF">G3569_02905</name>
</gene>
<dbReference type="Pfam" id="PF17170">
    <property type="entry name" value="DUF5128"/>
    <property type="match status" value="1"/>
</dbReference>